<feature type="transmembrane region" description="Helical" evidence="2">
    <location>
        <begin position="422"/>
        <end position="439"/>
    </location>
</feature>
<evidence type="ECO:0000313" key="3">
    <source>
        <dbReference type="EMBL" id="MFC4821961.1"/>
    </source>
</evidence>
<feature type="transmembrane region" description="Helical" evidence="2">
    <location>
        <begin position="558"/>
        <end position="580"/>
    </location>
</feature>
<feature type="transmembrane region" description="Helical" evidence="2">
    <location>
        <begin position="712"/>
        <end position="732"/>
    </location>
</feature>
<dbReference type="EMBL" id="JBHSHD010000012">
    <property type="protein sequence ID" value="MFC4821961.1"/>
    <property type="molecule type" value="Genomic_DNA"/>
</dbReference>
<proteinExistence type="predicted"/>
<feature type="transmembrane region" description="Helical" evidence="2">
    <location>
        <begin position="587"/>
        <end position="604"/>
    </location>
</feature>
<feature type="transmembrane region" description="Helical" evidence="2">
    <location>
        <begin position="261"/>
        <end position="280"/>
    </location>
</feature>
<keyword evidence="2" id="KW-1133">Transmembrane helix</keyword>
<keyword evidence="2" id="KW-0812">Transmembrane</keyword>
<feature type="transmembrane region" description="Helical" evidence="2">
    <location>
        <begin position="286"/>
        <end position="305"/>
    </location>
</feature>
<accession>A0ABV9QYV0</accession>
<feature type="transmembrane region" description="Helical" evidence="2">
    <location>
        <begin position="212"/>
        <end position="232"/>
    </location>
</feature>
<feature type="transmembrane region" description="Helical" evidence="2">
    <location>
        <begin position="310"/>
        <end position="329"/>
    </location>
</feature>
<feature type="transmembrane region" description="Helical" evidence="2">
    <location>
        <begin position="238"/>
        <end position="256"/>
    </location>
</feature>
<reference evidence="4" key="1">
    <citation type="journal article" date="2019" name="Int. J. Syst. Evol. Microbiol.">
        <title>The Global Catalogue of Microorganisms (GCM) 10K type strain sequencing project: providing services to taxonomists for standard genome sequencing and annotation.</title>
        <authorList>
            <consortium name="The Broad Institute Genomics Platform"/>
            <consortium name="The Broad Institute Genome Sequencing Center for Infectious Disease"/>
            <person name="Wu L."/>
            <person name="Ma J."/>
        </authorList>
    </citation>
    <scope>NUCLEOTIDE SEQUENCE [LARGE SCALE GENOMIC DNA]</scope>
    <source>
        <strain evidence="4">CCUG 30340</strain>
    </source>
</reference>
<feature type="transmembrane region" description="Helical" evidence="2">
    <location>
        <begin position="816"/>
        <end position="833"/>
    </location>
</feature>
<feature type="region of interest" description="Disordered" evidence="1">
    <location>
        <begin position="60"/>
        <end position="87"/>
    </location>
</feature>
<dbReference type="InterPro" id="IPR019286">
    <property type="entry name" value="DUF2339_TM"/>
</dbReference>
<dbReference type="PANTHER" id="PTHR38434">
    <property type="entry name" value="BLL2549 PROTEIN"/>
    <property type="match status" value="1"/>
</dbReference>
<gene>
    <name evidence="3" type="ORF">ACFO6Q_16680</name>
</gene>
<feature type="transmembrane region" description="Helical" evidence="2">
    <location>
        <begin position="680"/>
        <end position="700"/>
    </location>
</feature>
<evidence type="ECO:0000256" key="1">
    <source>
        <dbReference type="SAM" id="MobiDB-lite"/>
    </source>
</evidence>
<dbReference type="PANTHER" id="PTHR38434:SF1">
    <property type="entry name" value="BLL2549 PROTEIN"/>
    <property type="match status" value="1"/>
</dbReference>
<feature type="transmembrane region" description="Helical" evidence="2">
    <location>
        <begin position="648"/>
        <end position="668"/>
    </location>
</feature>
<evidence type="ECO:0000313" key="4">
    <source>
        <dbReference type="Proteomes" id="UP001595886"/>
    </source>
</evidence>
<feature type="transmembrane region" description="Helical" evidence="2">
    <location>
        <begin position="744"/>
        <end position="763"/>
    </location>
</feature>
<comment type="caution">
    <text evidence="3">The sequence shown here is derived from an EMBL/GenBank/DDBJ whole genome shotgun (WGS) entry which is preliminary data.</text>
</comment>
<feature type="transmembrane region" description="Helical" evidence="2">
    <location>
        <begin position="395"/>
        <end position="415"/>
    </location>
</feature>
<feature type="transmembrane region" description="Helical" evidence="2">
    <location>
        <begin position="534"/>
        <end position="552"/>
    </location>
</feature>
<dbReference type="PIRSF" id="PIRSF035905">
    <property type="entry name" value="UCP035905_mp"/>
    <property type="match status" value="1"/>
</dbReference>
<evidence type="ECO:0000256" key="2">
    <source>
        <dbReference type="SAM" id="Phobius"/>
    </source>
</evidence>
<feature type="transmembrane region" description="Helical" evidence="2">
    <location>
        <begin position="476"/>
        <end position="492"/>
    </location>
</feature>
<feature type="transmembrane region" description="Helical" evidence="2">
    <location>
        <begin position="151"/>
        <end position="171"/>
    </location>
</feature>
<feature type="transmembrane region" description="Helical" evidence="2">
    <location>
        <begin position="865"/>
        <end position="887"/>
    </location>
</feature>
<feature type="transmembrane region" description="Helical" evidence="2">
    <location>
        <begin position="183"/>
        <end position="200"/>
    </location>
</feature>
<feature type="transmembrane region" description="Helical" evidence="2">
    <location>
        <begin position="445"/>
        <end position="464"/>
    </location>
</feature>
<dbReference type="Proteomes" id="UP001595886">
    <property type="component" value="Unassembled WGS sequence"/>
</dbReference>
<feature type="transmembrane region" description="Helical" evidence="2">
    <location>
        <begin position="616"/>
        <end position="636"/>
    </location>
</feature>
<feature type="transmembrane region" description="Helical" evidence="2">
    <location>
        <begin position="840"/>
        <end position="859"/>
    </location>
</feature>
<sequence>MTLLGILAAFVAGAVIAFQTESLPIGLFSGIGIGFVLARLQTLTQAVTRLQGEIAELRRAQAGPRTAAPAPEASVAAPPTPTQEAATDAVAPIATSIPEEAAPAPAAPIATPAAEPLRVPSPRAAEAAPSAPGLVENLAAALKRWFTEGNVPVKIGMLVLFAGVAALLKLASDQGWLSVPIEFRLAGVAAAAIAGLAFGWRQRRLRRSFALGLQGGAIGVLLLTVFAAFRLYGLLPPGAAFALMLVLVAGAGVLAVLQDSLALAVLGILAGFAAPILISTGSGNHVVLFAYYALLNLAVLAIAWLRPWRALNLLGFFFTYAIGTAWGVLRYRSELFASTEPFLLIYFAIYLAIPVLYARRRDPQRRDLVDGTLVFGNPLVAFALQAALLEGARLPLAYSALALAAIYALLAWRLLPRERLRVLGESFAVLAVGFATLAVPLALSARSTACTFALEGAALVWLGLRQGRLLPRLSGLLLQALAAAAFGFGLFVDGTAGAMPIANGNFIGALLIAGAAFVSAWLHGRTPTRPPLALPLYLWGLAWWLGAGLGEIDRFVDPAFQVHAAFAFASLTALLAALTWRRLSSAALAWTAAAMVAVALLFVLDGVDGGSPLYRPVPLAALAAYAVFGGYALRVLRDGPALPLRVAHLCWLWTWTAAAALLLFQLAARAQLADGWGLGLAALPLVAAFALALLRPALLAPPVGERFAEHRPALLVSQAIAGAIVFVALLAHAGGAAPLPFVPLLNPVELAQIGLLLCLARWLSDPATADFPPPLRTLSLAVAGFAFVTMATLRAVHHYEGVSWGAPLWDSNPAQTALTVVWSLGGVLAWIRGSRRGQRALWLAGAVLMGLVLAKLLLIDRLRLGNLFGIASFIAYGLLCTVIGYFAPAPARAPAEKENA</sequence>
<protein>
    <submittedName>
        <fullName evidence="3">DUF2339 domain-containing protein</fullName>
    </submittedName>
</protein>
<feature type="transmembrane region" description="Helical" evidence="2">
    <location>
        <begin position="341"/>
        <end position="359"/>
    </location>
</feature>
<dbReference type="InterPro" id="IPR014600">
    <property type="entry name" value="UCP035905_mem"/>
</dbReference>
<feature type="transmembrane region" description="Helical" evidence="2">
    <location>
        <begin position="775"/>
        <end position="796"/>
    </location>
</feature>
<name>A0ABV9QYV0_9GAMM</name>
<dbReference type="Pfam" id="PF10101">
    <property type="entry name" value="DUF2339"/>
    <property type="match status" value="1"/>
</dbReference>
<organism evidence="3 4">
    <name type="scientific">Dokdonella ginsengisoli</name>
    <dbReference type="NCBI Taxonomy" id="363846"/>
    <lineage>
        <taxon>Bacteria</taxon>
        <taxon>Pseudomonadati</taxon>
        <taxon>Pseudomonadota</taxon>
        <taxon>Gammaproteobacteria</taxon>
        <taxon>Lysobacterales</taxon>
        <taxon>Rhodanobacteraceae</taxon>
        <taxon>Dokdonella</taxon>
    </lineage>
</organism>
<feature type="transmembrane region" description="Helical" evidence="2">
    <location>
        <begin position="504"/>
        <end position="522"/>
    </location>
</feature>
<feature type="transmembrane region" description="Helical" evidence="2">
    <location>
        <begin position="371"/>
        <end position="389"/>
    </location>
</feature>
<feature type="compositionally biased region" description="Low complexity" evidence="1">
    <location>
        <begin position="66"/>
        <end position="87"/>
    </location>
</feature>
<dbReference type="RefSeq" id="WP_380022242.1">
    <property type="nucleotide sequence ID" value="NZ_JBHSHD010000012.1"/>
</dbReference>
<keyword evidence="4" id="KW-1185">Reference proteome</keyword>
<keyword evidence="2" id="KW-0472">Membrane</keyword>